<accession>A0AAE4AMD6</accession>
<feature type="transmembrane region" description="Helical" evidence="1">
    <location>
        <begin position="125"/>
        <end position="148"/>
    </location>
</feature>
<gene>
    <name evidence="2" type="ORF">J3R75_000417</name>
</gene>
<dbReference type="AlphaFoldDB" id="A0AAE4AMD6"/>
<keyword evidence="1" id="KW-1133">Transmembrane helix</keyword>
<evidence type="ECO:0000256" key="1">
    <source>
        <dbReference type="SAM" id="Phobius"/>
    </source>
</evidence>
<dbReference type="EMBL" id="JAUSVL010000001">
    <property type="protein sequence ID" value="MDQ0288310.1"/>
    <property type="molecule type" value="Genomic_DNA"/>
</dbReference>
<proteinExistence type="predicted"/>
<evidence type="ECO:0000313" key="3">
    <source>
        <dbReference type="Proteomes" id="UP001238163"/>
    </source>
</evidence>
<evidence type="ECO:0000313" key="2">
    <source>
        <dbReference type="EMBL" id="MDQ0288310.1"/>
    </source>
</evidence>
<keyword evidence="1" id="KW-0812">Transmembrane</keyword>
<feature type="transmembrane region" description="Helical" evidence="1">
    <location>
        <begin position="88"/>
        <end position="113"/>
    </location>
</feature>
<name>A0AAE4AMD6_9BACT</name>
<dbReference type="RefSeq" id="WP_307259631.1">
    <property type="nucleotide sequence ID" value="NZ_JAUSVL010000001.1"/>
</dbReference>
<keyword evidence="3" id="KW-1185">Reference proteome</keyword>
<comment type="caution">
    <text evidence="2">The sequence shown here is derived from an EMBL/GenBank/DDBJ whole genome shotgun (WGS) entry which is preliminary data.</text>
</comment>
<dbReference type="Proteomes" id="UP001238163">
    <property type="component" value="Unassembled WGS sequence"/>
</dbReference>
<protein>
    <submittedName>
        <fullName evidence="2">Uncharacterized protein</fullName>
    </submittedName>
</protein>
<feature type="transmembrane region" description="Helical" evidence="1">
    <location>
        <begin position="47"/>
        <end position="68"/>
    </location>
</feature>
<reference evidence="2" key="1">
    <citation type="submission" date="2023-07" db="EMBL/GenBank/DDBJ databases">
        <title>Genomic Encyclopedia of Type Strains, Phase IV (KMG-IV): sequencing the most valuable type-strain genomes for metagenomic binning, comparative biology and taxonomic classification.</title>
        <authorList>
            <person name="Goeker M."/>
        </authorList>
    </citation>
    <scope>NUCLEOTIDE SEQUENCE</scope>
    <source>
        <strain evidence="2">DSM 24202</strain>
    </source>
</reference>
<keyword evidence="1" id="KW-0472">Membrane</keyword>
<organism evidence="2 3">
    <name type="scientific">Oligosphaera ethanolica</name>
    <dbReference type="NCBI Taxonomy" id="760260"/>
    <lineage>
        <taxon>Bacteria</taxon>
        <taxon>Pseudomonadati</taxon>
        <taxon>Lentisphaerota</taxon>
        <taxon>Oligosphaeria</taxon>
        <taxon>Oligosphaerales</taxon>
        <taxon>Oligosphaeraceae</taxon>
        <taxon>Oligosphaera</taxon>
    </lineage>
</organism>
<sequence length="490" mass="55008">MHDKGPGQNASDGADVTGTFCGREACALMRSWCACIRGLRGYLRHRWLPLLVPVVLALCLGALVEIALHGVVFKVGPDAGGLHEWLYFWFMGLLFVFLVLSSTALLVAMFWQLCRRRFWLALGRLLALLLTAFLCLFILARVVLYNFLGPSEDHFADDLVIPAGIVCADPIVESGMGPFADDIYFEAPESFQLQVLRAPQDGWRLDEAQPLAVPALAALTSTDTGRQLLGSYLAAHPEWLVIDEPQGRFAWRCFRAKGRPMTTLNRYYSRFHSAMAGTGTPSHFQYRLGLSLNGESYWPRGRKMMERGADKHGVMRKWTSFMTGAVRVEIYDESNVPGYAMTARTLALLDDEMARLATLGPDNWRQALPADAVVAGDEPDLQLYRGSQGGIYHATWLCNPGEAGLTYLRAYEASRGTRLSARRLDQASACRMGWSDQPGELFFAPAEFTIYEGDWDKYYAARFELWFRPDAGGEERLIMAKHFRIEGWMR</sequence>